<dbReference type="NCBIfam" id="TIGR02532">
    <property type="entry name" value="IV_pilin_GFxxxE"/>
    <property type="match status" value="1"/>
</dbReference>
<keyword evidence="3" id="KW-1185">Reference proteome</keyword>
<accession>A0A8J7FG94</accession>
<dbReference type="Proteomes" id="UP000640333">
    <property type="component" value="Unassembled WGS sequence"/>
</dbReference>
<keyword evidence="1" id="KW-0472">Membrane</keyword>
<gene>
    <name evidence="2" type="ORF">IOQ59_06100</name>
</gene>
<keyword evidence="1" id="KW-0812">Transmembrane</keyword>
<dbReference type="PROSITE" id="PS00409">
    <property type="entry name" value="PROKAR_NTER_METHYL"/>
    <property type="match status" value="1"/>
</dbReference>
<evidence type="ECO:0000313" key="2">
    <source>
        <dbReference type="EMBL" id="MBE9396833.1"/>
    </source>
</evidence>
<dbReference type="Pfam" id="PF07963">
    <property type="entry name" value="N_methyl"/>
    <property type="match status" value="1"/>
</dbReference>
<name>A0A8J7FG94_9GAMM</name>
<dbReference type="InterPro" id="IPR012902">
    <property type="entry name" value="N_methyl_site"/>
</dbReference>
<dbReference type="AlphaFoldDB" id="A0A8J7FG94"/>
<sequence>MMARVANAGFTLVELVITITVTSIALVAIIYGWSIAAKHSADVTWQARTAYIGQTYLEEILTKRFDENSTSDGRLPCGVGVLGGDTMPACTSAANFGSDGEARANFDDVDDYHGLTEVPLSLLNNIFTGNNNPYGNYSVAVAIAYDTTQINVASMVKRITVTVTPPGNLNPVVFSAYKGNY</sequence>
<reference evidence="2" key="1">
    <citation type="submission" date="2020-10" db="EMBL/GenBank/DDBJ databases">
        <title>Bacterium isolated from coastal waters sediment.</title>
        <authorList>
            <person name="Chen R.-J."/>
            <person name="Lu D.-C."/>
            <person name="Zhu K.-L."/>
            <person name="Du Z.-J."/>
        </authorList>
    </citation>
    <scope>NUCLEOTIDE SEQUENCE</scope>
    <source>
        <strain evidence="2">N1Y112</strain>
    </source>
</reference>
<dbReference type="RefSeq" id="WP_193952391.1">
    <property type="nucleotide sequence ID" value="NZ_JADEYS010000005.1"/>
</dbReference>
<proteinExistence type="predicted"/>
<evidence type="ECO:0000256" key="1">
    <source>
        <dbReference type="SAM" id="Phobius"/>
    </source>
</evidence>
<organism evidence="2 3">
    <name type="scientific">Pontibacterium sinense</name>
    <dbReference type="NCBI Taxonomy" id="2781979"/>
    <lineage>
        <taxon>Bacteria</taxon>
        <taxon>Pseudomonadati</taxon>
        <taxon>Pseudomonadota</taxon>
        <taxon>Gammaproteobacteria</taxon>
        <taxon>Oceanospirillales</taxon>
        <taxon>Oceanospirillaceae</taxon>
        <taxon>Pontibacterium</taxon>
    </lineage>
</organism>
<dbReference type="EMBL" id="JADEYS010000005">
    <property type="protein sequence ID" value="MBE9396833.1"/>
    <property type="molecule type" value="Genomic_DNA"/>
</dbReference>
<evidence type="ECO:0000313" key="3">
    <source>
        <dbReference type="Proteomes" id="UP000640333"/>
    </source>
</evidence>
<feature type="transmembrane region" description="Helical" evidence="1">
    <location>
        <begin position="12"/>
        <end position="33"/>
    </location>
</feature>
<protein>
    <submittedName>
        <fullName evidence="2">Type II secretion system protein</fullName>
    </submittedName>
</protein>
<keyword evidence="1" id="KW-1133">Transmembrane helix</keyword>
<comment type="caution">
    <text evidence="2">The sequence shown here is derived from an EMBL/GenBank/DDBJ whole genome shotgun (WGS) entry which is preliminary data.</text>
</comment>